<name>A0A6B0U0C1_IXORI</name>
<protein>
    <submittedName>
        <fullName evidence="2">Putative secreted protein</fullName>
    </submittedName>
</protein>
<feature type="chain" id="PRO_5025342519" evidence="1">
    <location>
        <begin position="18"/>
        <end position="88"/>
    </location>
</feature>
<proteinExistence type="predicted"/>
<feature type="signal peptide" evidence="1">
    <location>
        <begin position="1"/>
        <end position="17"/>
    </location>
</feature>
<evidence type="ECO:0000313" key="2">
    <source>
        <dbReference type="EMBL" id="MXU85949.1"/>
    </source>
</evidence>
<keyword evidence="1" id="KW-0732">Signal</keyword>
<dbReference type="EMBL" id="GIFC01003866">
    <property type="protein sequence ID" value="MXU85949.1"/>
    <property type="molecule type" value="Transcribed_RNA"/>
</dbReference>
<evidence type="ECO:0000256" key="1">
    <source>
        <dbReference type="SAM" id="SignalP"/>
    </source>
</evidence>
<dbReference type="AlphaFoldDB" id="A0A6B0U0C1"/>
<accession>A0A6B0U0C1</accession>
<sequence>MQHWLVLLFLNSIQINCTKNFVHPTGRTQLKKICNLAINIVAHTRSAMTTCYPKTKQQAHFINVTSQISSFAVQTYSQPMQSLQCMSL</sequence>
<organism evidence="2">
    <name type="scientific">Ixodes ricinus</name>
    <name type="common">Common tick</name>
    <name type="synonym">Acarus ricinus</name>
    <dbReference type="NCBI Taxonomy" id="34613"/>
    <lineage>
        <taxon>Eukaryota</taxon>
        <taxon>Metazoa</taxon>
        <taxon>Ecdysozoa</taxon>
        <taxon>Arthropoda</taxon>
        <taxon>Chelicerata</taxon>
        <taxon>Arachnida</taxon>
        <taxon>Acari</taxon>
        <taxon>Parasitiformes</taxon>
        <taxon>Ixodida</taxon>
        <taxon>Ixodoidea</taxon>
        <taxon>Ixodidae</taxon>
        <taxon>Ixodinae</taxon>
        <taxon>Ixodes</taxon>
    </lineage>
</organism>
<reference evidence="2" key="1">
    <citation type="submission" date="2019-12" db="EMBL/GenBank/DDBJ databases">
        <title>An insight into the sialome of adult female Ixodes ricinus ticks feeding for 6 days.</title>
        <authorList>
            <person name="Perner J."/>
            <person name="Ribeiro J.M.C."/>
        </authorList>
    </citation>
    <scope>NUCLEOTIDE SEQUENCE</scope>
    <source>
        <strain evidence="2">Semi-engorged</strain>
        <tissue evidence="2">Salivary glands</tissue>
    </source>
</reference>